<dbReference type="EMBL" id="QPID01000003">
    <property type="protein sequence ID" value="RCU51039.1"/>
    <property type="molecule type" value="Genomic_DNA"/>
</dbReference>
<evidence type="ECO:0000313" key="7">
    <source>
        <dbReference type="EMBL" id="RCU51039.1"/>
    </source>
</evidence>
<keyword evidence="2" id="KW-1134">Transmembrane beta strand</keyword>
<dbReference type="GO" id="GO:1990281">
    <property type="term" value="C:efflux pump complex"/>
    <property type="evidence" value="ECO:0007669"/>
    <property type="project" value="TreeGrafter"/>
</dbReference>
<dbReference type="InterPro" id="IPR051906">
    <property type="entry name" value="TolC-like"/>
</dbReference>
<comment type="subcellular location">
    <subcellularLocation>
        <location evidence="1">Cell outer membrane</location>
    </subcellularLocation>
</comment>
<comment type="caution">
    <text evidence="7">The sequence shown here is derived from an EMBL/GenBank/DDBJ whole genome shotgun (WGS) entry which is preliminary data.</text>
</comment>
<dbReference type="RefSeq" id="WP_114337635.1">
    <property type="nucleotide sequence ID" value="NZ_QPID01000003.1"/>
</dbReference>
<evidence type="ECO:0000256" key="2">
    <source>
        <dbReference type="ARBA" id="ARBA00022452"/>
    </source>
</evidence>
<sequence length="450" mass="50305">MVIFANIRRQVSENLSVITARAIKSILVFSGVLSGLVLSVPIRAQDSGQLTLNQVVRAALSEDIWQQGNELRKQVVLAEGVAAGQLPDPKITLSAANVPVDSFDLDQEAMTQLKVGVSQIFPRGDTLELKQLKGRKQAELTGYQGKVREAQVAMTVSQLFLDVYLSQQTIALIEASRTPFEQLVQVTEVSYGAGLDRTRQADIIRAELELGRLDERLDKQWQQYDGNWQSLMEWLPQQVAVQPLSGDLPAILPLAHVRPGDWLSLSGILAKHPSVLAIRQQIDIAQTDVDISKQGYKPEWGLNTNYGYRQDAPDGSNRSDFISVGVTFDLPLFTDNRQDKKVSSAIYRAEAIETERLLILRKLRAEVGSTLARIERLNQRDDRYQEVLLPQVHQQSESSLSAYTNDVGDFAEVMRAHIAELNTKIEALQIQVERLKMIVRLNYLLAGELN</sequence>
<dbReference type="GO" id="GO:0009279">
    <property type="term" value="C:cell outer membrane"/>
    <property type="evidence" value="ECO:0007669"/>
    <property type="project" value="UniProtKB-SubCell"/>
</dbReference>
<dbReference type="OrthoDB" id="5607838at2"/>
<dbReference type="GO" id="GO:0015562">
    <property type="term" value="F:efflux transmembrane transporter activity"/>
    <property type="evidence" value="ECO:0007669"/>
    <property type="project" value="InterPro"/>
</dbReference>
<evidence type="ECO:0000256" key="5">
    <source>
        <dbReference type="ARBA" id="ARBA00023237"/>
    </source>
</evidence>
<organism evidence="7 8">
    <name type="scientific">Corallincola holothuriorum</name>
    <dbReference type="NCBI Taxonomy" id="2282215"/>
    <lineage>
        <taxon>Bacteria</taxon>
        <taxon>Pseudomonadati</taxon>
        <taxon>Pseudomonadota</taxon>
        <taxon>Gammaproteobacteria</taxon>
        <taxon>Alteromonadales</taxon>
        <taxon>Psychromonadaceae</taxon>
        <taxon>Corallincola</taxon>
    </lineage>
</organism>
<dbReference type="Gene3D" id="1.20.1600.10">
    <property type="entry name" value="Outer membrane efflux proteins (OEP)"/>
    <property type="match status" value="1"/>
</dbReference>
<dbReference type="PANTHER" id="PTHR30026">
    <property type="entry name" value="OUTER MEMBRANE PROTEIN TOLC"/>
    <property type="match status" value="1"/>
</dbReference>
<evidence type="ECO:0000256" key="1">
    <source>
        <dbReference type="ARBA" id="ARBA00004442"/>
    </source>
</evidence>
<dbReference type="SUPFAM" id="SSF56954">
    <property type="entry name" value="Outer membrane efflux proteins (OEP)"/>
    <property type="match status" value="1"/>
</dbReference>
<accession>A0A368NNK2</accession>
<dbReference type="AlphaFoldDB" id="A0A368NNK2"/>
<protein>
    <submittedName>
        <fullName evidence="7">TolC family protein</fullName>
    </submittedName>
</protein>
<gene>
    <name evidence="7" type="ORF">DU002_06885</name>
</gene>
<proteinExistence type="predicted"/>
<feature type="coiled-coil region" evidence="6">
    <location>
        <begin position="411"/>
        <end position="438"/>
    </location>
</feature>
<dbReference type="Proteomes" id="UP000252558">
    <property type="component" value="Unassembled WGS sequence"/>
</dbReference>
<name>A0A368NNK2_9GAMM</name>
<evidence type="ECO:0000256" key="4">
    <source>
        <dbReference type="ARBA" id="ARBA00023136"/>
    </source>
</evidence>
<evidence type="ECO:0000256" key="3">
    <source>
        <dbReference type="ARBA" id="ARBA00022692"/>
    </source>
</evidence>
<keyword evidence="8" id="KW-1185">Reference proteome</keyword>
<keyword evidence="5" id="KW-0998">Cell outer membrane</keyword>
<keyword evidence="3" id="KW-0812">Transmembrane</keyword>
<evidence type="ECO:0000256" key="6">
    <source>
        <dbReference type="SAM" id="Coils"/>
    </source>
</evidence>
<keyword evidence="4" id="KW-0472">Membrane</keyword>
<dbReference type="PANTHER" id="PTHR30026:SF20">
    <property type="entry name" value="OUTER MEMBRANE PROTEIN TOLC"/>
    <property type="match status" value="1"/>
</dbReference>
<reference evidence="7 8" key="1">
    <citation type="submission" date="2018-07" db="EMBL/GenBank/DDBJ databases">
        <title>Corallincola holothuriorum sp. nov., a new facultative anaerobe isolated from sea cucumber Apostichopus japonicus.</title>
        <authorList>
            <person name="Xia H."/>
        </authorList>
    </citation>
    <scope>NUCLEOTIDE SEQUENCE [LARGE SCALE GENOMIC DNA]</scope>
    <source>
        <strain evidence="7 8">C4</strain>
    </source>
</reference>
<evidence type="ECO:0000313" key="8">
    <source>
        <dbReference type="Proteomes" id="UP000252558"/>
    </source>
</evidence>
<keyword evidence="6" id="KW-0175">Coiled coil</keyword>
<dbReference type="GO" id="GO:0015288">
    <property type="term" value="F:porin activity"/>
    <property type="evidence" value="ECO:0007669"/>
    <property type="project" value="TreeGrafter"/>
</dbReference>